<evidence type="ECO:0000313" key="1">
    <source>
        <dbReference type="EMBL" id="RAL53663.1"/>
    </source>
</evidence>
<reference evidence="1 2" key="1">
    <citation type="submission" date="2018-06" db="EMBL/GenBank/DDBJ databases">
        <title>The Genome of Cuscuta australis (Dodder) Provides Insight into the Evolution of Plant Parasitism.</title>
        <authorList>
            <person name="Liu H."/>
        </authorList>
    </citation>
    <scope>NUCLEOTIDE SEQUENCE [LARGE SCALE GENOMIC DNA]</scope>
    <source>
        <strain evidence="2">cv. Yunnan</strain>
        <tissue evidence="1">Vines</tissue>
    </source>
</reference>
<accession>A0A328EAR6</accession>
<gene>
    <name evidence="1" type="ORF">DM860_012278</name>
</gene>
<protein>
    <submittedName>
        <fullName evidence="1">Uncharacterized protein</fullName>
    </submittedName>
</protein>
<proteinExistence type="predicted"/>
<comment type="caution">
    <text evidence="1">The sequence shown here is derived from an EMBL/GenBank/DDBJ whole genome shotgun (WGS) entry which is preliminary data.</text>
</comment>
<dbReference type="EMBL" id="NQVE01000018">
    <property type="protein sequence ID" value="RAL53663.1"/>
    <property type="molecule type" value="Genomic_DNA"/>
</dbReference>
<name>A0A328EAR6_9ASTE</name>
<organism evidence="1 2">
    <name type="scientific">Cuscuta australis</name>
    <dbReference type="NCBI Taxonomy" id="267555"/>
    <lineage>
        <taxon>Eukaryota</taxon>
        <taxon>Viridiplantae</taxon>
        <taxon>Streptophyta</taxon>
        <taxon>Embryophyta</taxon>
        <taxon>Tracheophyta</taxon>
        <taxon>Spermatophyta</taxon>
        <taxon>Magnoliopsida</taxon>
        <taxon>eudicotyledons</taxon>
        <taxon>Gunneridae</taxon>
        <taxon>Pentapetalae</taxon>
        <taxon>asterids</taxon>
        <taxon>lamiids</taxon>
        <taxon>Solanales</taxon>
        <taxon>Convolvulaceae</taxon>
        <taxon>Cuscuteae</taxon>
        <taxon>Cuscuta</taxon>
        <taxon>Cuscuta subgen. Grammica</taxon>
        <taxon>Cuscuta sect. Cleistogrammica</taxon>
    </lineage>
</organism>
<dbReference type="Proteomes" id="UP000249390">
    <property type="component" value="Unassembled WGS sequence"/>
</dbReference>
<dbReference type="AlphaFoldDB" id="A0A328EAR6"/>
<evidence type="ECO:0000313" key="2">
    <source>
        <dbReference type="Proteomes" id="UP000249390"/>
    </source>
</evidence>
<keyword evidence="2" id="KW-1185">Reference proteome</keyword>
<sequence>MGKEFSPYYSGRANPAHVNGLIISIKPGPDPARILICTVSSSGTAIVLQLRRCKPSTLTMWDKLASIQGIEIEKGLKSGTWILATSFQGLSLTTRHDSSIELNRALLPVTVIAAVKPSSGTYETNTSNMYSLLSL</sequence>